<evidence type="ECO:0000313" key="1">
    <source>
        <dbReference type="EMBL" id="PZN79143.1"/>
    </source>
</evidence>
<comment type="caution">
    <text evidence="1">The sequence shown here is derived from an EMBL/GenBank/DDBJ whole genome shotgun (WGS) entry which is preliminary data.</text>
</comment>
<dbReference type="EMBL" id="QJPH01000304">
    <property type="protein sequence ID" value="PZN79143.1"/>
    <property type="molecule type" value="Genomic_DNA"/>
</dbReference>
<evidence type="ECO:0000313" key="2">
    <source>
        <dbReference type="Proteomes" id="UP000249396"/>
    </source>
</evidence>
<dbReference type="AlphaFoldDB" id="A0A2W4R6L3"/>
<dbReference type="Proteomes" id="UP000249396">
    <property type="component" value="Unassembled WGS sequence"/>
</dbReference>
<name>A0A2W4R6L3_9GAMM</name>
<accession>A0A2W4R6L3</accession>
<gene>
    <name evidence="1" type="ORF">DM484_11820</name>
</gene>
<reference evidence="1 2" key="1">
    <citation type="journal article" date="2018" name="Aquat. Microb. Ecol.">
        <title>Gammaproteobacterial methanotrophs dominate.</title>
        <authorList>
            <person name="Rissanen A.J."/>
            <person name="Saarenheimo J."/>
            <person name="Tiirola M."/>
            <person name="Peura S."/>
            <person name="Aalto S.L."/>
            <person name="Karvinen A."/>
            <person name="Nykanen H."/>
        </authorList>
    </citation>
    <scope>NUCLEOTIDE SEQUENCE [LARGE SCALE GENOMIC DNA]</scope>
    <source>
        <strain evidence="1">AMbin10</strain>
    </source>
</reference>
<protein>
    <recommendedName>
        <fullName evidence="3">DUF2281 domain-containing protein</fullName>
    </recommendedName>
</protein>
<proteinExistence type="predicted"/>
<evidence type="ECO:0008006" key="3">
    <source>
        <dbReference type="Google" id="ProtNLM"/>
    </source>
</evidence>
<sequence>MQAIKQYIEVIDGSIHFNLPKNFTAKRVELIILSADDNGNDSGDFQRFLLDSPEMSDNEYQTIEEKRRHLNQWK</sequence>
<organism evidence="1 2">
    <name type="scientific">Candidatus Methylumidiphilus alinenensis</name>
    <dbReference type="NCBI Taxonomy" id="2202197"/>
    <lineage>
        <taxon>Bacteria</taxon>
        <taxon>Pseudomonadati</taxon>
        <taxon>Pseudomonadota</taxon>
        <taxon>Gammaproteobacteria</taxon>
        <taxon>Methylococcales</taxon>
        <taxon>Candidatus Methylumidiphilus</taxon>
    </lineage>
</organism>